<dbReference type="EMBL" id="JAUSVV010000002">
    <property type="protein sequence ID" value="MDQ0441484.1"/>
    <property type="molecule type" value="Genomic_DNA"/>
</dbReference>
<keyword evidence="2" id="KW-0808">Transferase</keyword>
<proteinExistence type="predicted"/>
<name>A0ABU0HGN5_9HYPH</name>
<accession>A0ABU0HGN5</accession>
<gene>
    <name evidence="5" type="ORF">QO016_000967</name>
</gene>
<evidence type="ECO:0000256" key="2">
    <source>
        <dbReference type="ARBA" id="ARBA00022679"/>
    </source>
</evidence>
<reference evidence="5 6" key="1">
    <citation type="submission" date="2023-07" db="EMBL/GenBank/DDBJ databases">
        <title>Genomic Encyclopedia of Type Strains, Phase IV (KMG-IV): sequencing the most valuable type-strain genomes for metagenomic binning, comparative biology and taxonomic classification.</title>
        <authorList>
            <person name="Goeker M."/>
        </authorList>
    </citation>
    <scope>NUCLEOTIDE SEQUENCE [LARGE SCALE GENOMIC DNA]</scope>
    <source>
        <strain evidence="5 6">DSM 19562</strain>
    </source>
</reference>
<evidence type="ECO:0000256" key="3">
    <source>
        <dbReference type="ARBA" id="ARBA00023180"/>
    </source>
</evidence>
<dbReference type="InterPro" id="IPR007657">
    <property type="entry name" value="Glycosyltransferase_61"/>
</dbReference>
<dbReference type="PANTHER" id="PTHR20961">
    <property type="entry name" value="GLYCOSYLTRANSFERASE"/>
    <property type="match status" value="1"/>
</dbReference>
<dbReference type="Pfam" id="PF04577">
    <property type="entry name" value="Glyco_transf_61"/>
    <property type="match status" value="1"/>
</dbReference>
<comment type="caution">
    <text evidence="5">The sequence shown here is derived from an EMBL/GenBank/DDBJ whole genome shotgun (WGS) entry which is preliminary data.</text>
</comment>
<keyword evidence="1" id="KW-0328">Glycosyltransferase</keyword>
<sequence length="410" mass="45900">MLPTGLDPESLVFACAESSAHAGASFPQAADLYAAMRGRLCERTRSIATLFPAYSYRRPAPRLLTGPDGPGMESLSHWFGELDEAYRDFPATVLCETRDSRLGGNVLHYREGGDLRVLYETHRLSDLKMIEAVGIGADRVDEHLDADGLYFLLGSVGSFNYGHWLIDDLPRLEGYFVLRRLHPGKTITILMPAYNAHMDEVRRRMIALHLGHERGWRAVFYDRTRVYALPQLYFATPCSQEPYGKSPAAVATVRARLLRQTRLARTEAALRHLPSPGEGRRLFVDRSGDRGRTLINRAEVIAAVERRGFRVIDPERFSPRQQIVQFARARLVVGLAGAAMTNTIFSPPGARILYLAPDSGWVDPFFWDLAAVCGQSYSAIHGRWSDREDIIARRDFSVSVPDLEVALDGL</sequence>
<organism evidence="5 6">
    <name type="scientific">Methylobacterium persicinum</name>
    <dbReference type="NCBI Taxonomy" id="374426"/>
    <lineage>
        <taxon>Bacteria</taxon>
        <taxon>Pseudomonadati</taxon>
        <taxon>Pseudomonadota</taxon>
        <taxon>Alphaproteobacteria</taxon>
        <taxon>Hyphomicrobiales</taxon>
        <taxon>Methylobacteriaceae</taxon>
        <taxon>Methylobacterium</taxon>
    </lineage>
</organism>
<protein>
    <recommendedName>
        <fullName evidence="4">Glycosyltransferase 61 catalytic domain-containing protein</fullName>
    </recommendedName>
</protein>
<keyword evidence="3" id="KW-0325">Glycoprotein</keyword>
<keyword evidence="6" id="KW-1185">Reference proteome</keyword>
<evidence type="ECO:0000313" key="5">
    <source>
        <dbReference type="EMBL" id="MDQ0441484.1"/>
    </source>
</evidence>
<evidence type="ECO:0000259" key="4">
    <source>
        <dbReference type="Pfam" id="PF04577"/>
    </source>
</evidence>
<dbReference type="RefSeq" id="WP_238250076.1">
    <property type="nucleotide sequence ID" value="NZ_BPQX01000037.1"/>
</dbReference>
<evidence type="ECO:0000313" key="6">
    <source>
        <dbReference type="Proteomes" id="UP001236369"/>
    </source>
</evidence>
<dbReference type="InterPro" id="IPR049625">
    <property type="entry name" value="Glyco_transf_61_cat"/>
</dbReference>
<feature type="domain" description="Glycosyltransferase 61 catalytic" evidence="4">
    <location>
        <begin position="161"/>
        <end position="353"/>
    </location>
</feature>
<dbReference type="Proteomes" id="UP001236369">
    <property type="component" value="Unassembled WGS sequence"/>
</dbReference>
<evidence type="ECO:0000256" key="1">
    <source>
        <dbReference type="ARBA" id="ARBA00022676"/>
    </source>
</evidence>